<evidence type="ECO:0000256" key="3">
    <source>
        <dbReference type="ARBA" id="ARBA00022840"/>
    </source>
</evidence>
<dbReference type="InterPro" id="IPR006336">
    <property type="entry name" value="GCS2"/>
</dbReference>
<organism evidence="5 6">
    <name type="scientific">Flammeovirga agarivorans</name>
    <dbReference type="NCBI Taxonomy" id="2726742"/>
    <lineage>
        <taxon>Bacteria</taxon>
        <taxon>Pseudomonadati</taxon>
        <taxon>Bacteroidota</taxon>
        <taxon>Cytophagia</taxon>
        <taxon>Cytophagales</taxon>
        <taxon>Flammeovirgaceae</taxon>
        <taxon>Flammeovirga</taxon>
    </lineage>
</organism>
<dbReference type="PANTHER" id="PTHR36510:SF1">
    <property type="entry name" value="GLUTAMATE--CYSTEINE LIGASE 2-RELATED"/>
    <property type="match status" value="1"/>
</dbReference>
<gene>
    <name evidence="5" type="ORF">HGP29_13880</name>
</gene>
<dbReference type="Pfam" id="PF04107">
    <property type="entry name" value="GCS2"/>
    <property type="match status" value="1"/>
</dbReference>
<comment type="similarity">
    <text evidence="4">Belongs to the glutamate--cysteine ligase type 2 family. YbdK subfamily.</text>
</comment>
<dbReference type="GO" id="GO:0042398">
    <property type="term" value="P:modified amino acid biosynthetic process"/>
    <property type="evidence" value="ECO:0007669"/>
    <property type="project" value="InterPro"/>
</dbReference>
<comment type="caution">
    <text evidence="5">The sequence shown here is derived from an EMBL/GenBank/DDBJ whole genome shotgun (WGS) entry which is preliminary data.</text>
</comment>
<dbReference type="InterPro" id="IPR011793">
    <property type="entry name" value="YbdK"/>
</dbReference>
<keyword evidence="3 4" id="KW-0067">ATP-binding</keyword>
<dbReference type="Proteomes" id="UP000585050">
    <property type="component" value="Unassembled WGS sequence"/>
</dbReference>
<name>A0A7X8SLF7_9BACT</name>
<dbReference type="NCBIfam" id="NF010039">
    <property type="entry name" value="PRK13515.1"/>
    <property type="match status" value="1"/>
</dbReference>
<accession>A0A7X8SLF7</accession>
<dbReference type="EC" id="6.3.2.2" evidence="4"/>
<dbReference type="RefSeq" id="WP_168883022.1">
    <property type="nucleotide sequence ID" value="NZ_JABAIL010000004.1"/>
</dbReference>
<keyword evidence="6" id="KW-1185">Reference proteome</keyword>
<evidence type="ECO:0000313" key="5">
    <source>
        <dbReference type="EMBL" id="NLR92305.1"/>
    </source>
</evidence>
<evidence type="ECO:0000256" key="2">
    <source>
        <dbReference type="ARBA" id="ARBA00022741"/>
    </source>
</evidence>
<dbReference type="AlphaFoldDB" id="A0A7X8SLF7"/>
<dbReference type="SUPFAM" id="SSF55931">
    <property type="entry name" value="Glutamine synthetase/guanido kinase"/>
    <property type="match status" value="1"/>
</dbReference>
<dbReference type="InterPro" id="IPR050141">
    <property type="entry name" value="GCL_type2/YbdK_subfam"/>
</dbReference>
<dbReference type="EMBL" id="JABAIL010000004">
    <property type="protein sequence ID" value="NLR92305.1"/>
    <property type="molecule type" value="Genomic_DNA"/>
</dbReference>
<dbReference type="NCBIfam" id="TIGR02050">
    <property type="entry name" value="gshA_cyan_rel"/>
    <property type="match status" value="1"/>
</dbReference>
<dbReference type="GO" id="GO:0005524">
    <property type="term" value="F:ATP binding"/>
    <property type="evidence" value="ECO:0007669"/>
    <property type="project" value="UniProtKB-KW"/>
</dbReference>
<evidence type="ECO:0000256" key="4">
    <source>
        <dbReference type="HAMAP-Rule" id="MF_01609"/>
    </source>
</evidence>
<reference evidence="5 6" key="1">
    <citation type="submission" date="2020-04" db="EMBL/GenBank/DDBJ databases">
        <title>Flammeovirga sp. SR4, a novel species isolated from seawater.</title>
        <authorList>
            <person name="Wang X."/>
        </authorList>
    </citation>
    <scope>NUCLEOTIDE SEQUENCE [LARGE SCALE GENOMIC DNA]</scope>
    <source>
        <strain evidence="5 6">SR4</strain>
    </source>
</reference>
<keyword evidence="2 4" id="KW-0547">Nucleotide-binding</keyword>
<dbReference type="GO" id="GO:0004357">
    <property type="term" value="F:glutamate-cysteine ligase activity"/>
    <property type="evidence" value="ECO:0007669"/>
    <property type="project" value="UniProtKB-EC"/>
</dbReference>
<sequence>MSKKFTLGIEEEFQTVCMDDLSLKAHLYEILDQDKAYFAEHVKPEMHKAVLEVGTHICENIDEARQDVIRLRNMAAQMAADQNQYIAAAGTHPFSSWTEQLMTDDPRYNQIVNELQDAARSNLIFGMHIHVGIEDRNQALHLMNQARYFLPHIFAFSTNSPFWEGRNTGYNSYRTKVFDKFPRTGIPEYFESAAKYDEYVEMLKITNCIDNAKKIWWDIRMHPFYNTIEFRICDVQMTTEETVAIAALVQAIVAKLDKLMRQNLSFRNYSRSLINENKWRAARYGMEDKLIDFGKKKEVFSKQLMLEIIDFVDDVIDGLGSREVIEGIPALLEKGTGSKRQLEIFEQTNDLKAVARYIVEETNKDLDVQLPWLVEEKQKELIVA</sequence>
<comment type="catalytic activity">
    <reaction evidence="4">
        <text>L-cysteine + L-glutamate + ATP = gamma-L-glutamyl-L-cysteine + ADP + phosphate + H(+)</text>
        <dbReference type="Rhea" id="RHEA:13285"/>
        <dbReference type="ChEBI" id="CHEBI:15378"/>
        <dbReference type="ChEBI" id="CHEBI:29985"/>
        <dbReference type="ChEBI" id="CHEBI:30616"/>
        <dbReference type="ChEBI" id="CHEBI:35235"/>
        <dbReference type="ChEBI" id="CHEBI:43474"/>
        <dbReference type="ChEBI" id="CHEBI:58173"/>
        <dbReference type="ChEBI" id="CHEBI:456216"/>
        <dbReference type="EC" id="6.3.2.2"/>
    </reaction>
</comment>
<proteinExistence type="inferred from homology"/>
<evidence type="ECO:0000313" key="6">
    <source>
        <dbReference type="Proteomes" id="UP000585050"/>
    </source>
</evidence>
<dbReference type="InterPro" id="IPR014746">
    <property type="entry name" value="Gln_synth/guanido_kin_cat_dom"/>
</dbReference>
<comment type="function">
    <text evidence="4">ATP-dependent carboxylate-amine ligase which exhibits weak glutamate--cysteine ligase activity.</text>
</comment>
<dbReference type="PANTHER" id="PTHR36510">
    <property type="entry name" value="GLUTAMATE--CYSTEINE LIGASE 2-RELATED"/>
    <property type="match status" value="1"/>
</dbReference>
<keyword evidence="1 4" id="KW-0436">Ligase</keyword>
<protein>
    <recommendedName>
        <fullName evidence="4">Putative glutamate--cysteine ligase 2</fullName>
        <ecNumber evidence="4">6.3.2.2</ecNumber>
    </recommendedName>
    <alternativeName>
        <fullName evidence="4">Gamma-glutamylcysteine synthetase 2</fullName>
        <shortName evidence="4">GCS 2</shortName>
        <shortName evidence="4">Gamma-GCS 2</shortName>
    </alternativeName>
</protein>
<evidence type="ECO:0000256" key="1">
    <source>
        <dbReference type="ARBA" id="ARBA00022598"/>
    </source>
</evidence>
<dbReference type="HAMAP" id="MF_01609">
    <property type="entry name" value="Glu_cys_ligase_2"/>
    <property type="match status" value="1"/>
</dbReference>
<dbReference type="Gene3D" id="3.30.590.20">
    <property type="match status" value="1"/>
</dbReference>